<dbReference type="PANTHER" id="PTHR11035">
    <property type="entry name" value="VERY-LONG-CHAIN (3R)-3-HYDROXYACYL-COA DEHYDRATASE"/>
    <property type="match status" value="1"/>
</dbReference>
<comment type="similarity">
    <text evidence="3 16">Belongs to the very long-chain fatty acids dehydratase HACD family.</text>
</comment>
<dbReference type="OrthoDB" id="2157530at2759"/>
<keyword evidence="10" id="KW-0175">Coiled coil</keyword>
<accession>V4ABR2</accession>
<evidence type="ECO:0000313" key="19">
    <source>
        <dbReference type="Proteomes" id="UP000030746"/>
    </source>
</evidence>
<dbReference type="Pfam" id="PF04387">
    <property type="entry name" value="PTPLA"/>
    <property type="match status" value="1"/>
</dbReference>
<comment type="catalytic activity">
    <reaction evidence="16">
        <text>a very-long-chain (3R)-3-hydroxyacyl-CoA = a very-long-chain (2E)-enoyl-CoA + H2O</text>
        <dbReference type="Rhea" id="RHEA:45812"/>
        <dbReference type="ChEBI" id="CHEBI:15377"/>
        <dbReference type="ChEBI" id="CHEBI:83728"/>
        <dbReference type="ChEBI" id="CHEBI:85440"/>
        <dbReference type="EC" id="4.2.1.134"/>
    </reaction>
</comment>
<dbReference type="GO" id="GO:0042761">
    <property type="term" value="P:very long-chain fatty acid biosynthetic process"/>
    <property type="evidence" value="ECO:0007669"/>
    <property type="project" value="TreeGrafter"/>
</dbReference>
<feature type="domain" description="CS" evidence="17">
    <location>
        <begin position="4"/>
        <end position="95"/>
    </location>
</feature>
<name>V4ABR2_LOTGI</name>
<feature type="transmembrane region" description="Helical" evidence="16">
    <location>
        <begin position="153"/>
        <end position="172"/>
    </location>
</feature>
<comment type="function">
    <text evidence="16">Catalyzes the third of the four reactions of the long-chain fatty acids elongation cycle. This endoplasmic reticulum-bound enzymatic process, allows the addition of two carbons to the chain of long- and very long-chain fatty acids/VLCFAs per cycle. This enzyme catalyzes the dehydration of the 3-hydroxyacyl-CoA intermediate into trans-2,3-enoyl-CoA, within each cycle of fatty acid elongation. Thereby, it participates to the production of VLCFAs of different chain lengths that are involved in multiple biological processes as precursors of membrane lipids and lipid mediators.</text>
</comment>
<dbReference type="CTD" id="20231866"/>
<feature type="transmembrane region" description="Helical" evidence="16">
    <location>
        <begin position="251"/>
        <end position="270"/>
    </location>
</feature>
<dbReference type="GO" id="GO:0030148">
    <property type="term" value="P:sphingolipid biosynthetic process"/>
    <property type="evidence" value="ECO:0007669"/>
    <property type="project" value="TreeGrafter"/>
</dbReference>
<dbReference type="GO" id="GO:0005789">
    <property type="term" value="C:endoplasmic reticulum membrane"/>
    <property type="evidence" value="ECO:0007669"/>
    <property type="project" value="UniProtKB-SubCell"/>
</dbReference>
<keyword evidence="7 16" id="KW-0256">Endoplasmic reticulum</keyword>
<feature type="transmembrane region" description="Helical" evidence="16">
    <location>
        <begin position="282"/>
        <end position="298"/>
    </location>
</feature>
<evidence type="ECO:0000256" key="2">
    <source>
        <dbReference type="ARBA" id="ARBA00005194"/>
    </source>
</evidence>
<keyword evidence="12 16" id="KW-0472">Membrane</keyword>
<dbReference type="RefSeq" id="XP_009056663.1">
    <property type="nucleotide sequence ID" value="XM_009058415.1"/>
</dbReference>
<keyword evidence="6 16" id="KW-0812">Transmembrane</keyword>
<keyword evidence="9 16" id="KW-1133">Transmembrane helix</keyword>
<keyword evidence="13 16" id="KW-0275">Fatty acid biosynthesis</keyword>
<comment type="similarity">
    <text evidence="15">Belongs to the p23/wos2 family.</text>
</comment>
<evidence type="ECO:0000256" key="16">
    <source>
        <dbReference type="RuleBase" id="RU363109"/>
    </source>
</evidence>
<dbReference type="GeneID" id="20231866"/>
<keyword evidence="11 16" id="KW-0443">Lipid metabolism</keyword>
<evidence type="ECO:0000256" key="3">
    <source>
        <dbReference type="ARBA" id="ARBA00007811"/>
    </source>
</evidence>
<dbReference type="AlphaFoldDB" id="V4ABR2"/>
<evidence type="ECO:0000259" key="17">
    <source>
        <dbReference type="PROSITE" id="PS51203"/>
    </source>
</evidence>
<dbReference type="CDD" id="cd06465">
    <property type="entry name" value="p23_hB-ind1_like"/>
    <property type="match status" value="1"/>
</dbReference>
<dbReference type="PANTHER" id="PTHR11035:SF35">
    <property type="entry name" value="VERY-LONG-CHAIN (3R)-3-HYDROXYACYL-COA DEHYDRATASE"/>
    <property type="match status" value="1"/>
</dbReference>
<dbReference type="GO" id="GO:0102158">
    <property type="term" value="F:very-long-chain (3R)-3-hydroxyacyl-CoA dehydratase activity"/>
    <property type="evidence" value="ECO:0007669"/>
    <property type="project" value="UniProtKB-EC"/>
</dbReference>
<dbReference type="KEGG" id="lgi:LOTGIDRAFT_120462"/>
<dbReference type="HOGENOM" id="CLU_046712_0_0_1"/>
<keyword evidence="5 16" id="KW-0444">Lipid biosynthesis</keyword>
<evidence type="ECO:0000313" key="18">
    <source>
        <dbReference type="EMBL" id="ESO92520.1"/>
    </source>
</evidence>
<dbReference type="Pfam" id="PF04969">
    <property type="entry name" value="CS"/>
    <property type="match status" value="1"/>
</dbReference>
<evidence type="ECO:0000256" key="13">
    <source>
        <dbReference type="ARBA" id="ARBA00023160"/>
    </source>
</evidence>
<dbReference type="Gene3D" id="2.60.40.790">
    <property type="match status" value="1"/>
</dbReference>
<dbReference type="Proteomes" id="UP000030746">
    <property type="component" value="Unassembled WGS sequence"/>
</dbReference>
<dbReference type="PROSITE" id="PS51203">
    <property type="entry name" value="CS"/>
    <property type="match status" value="1"/>
</dbReference>
<dbReference type="InterPro" id="IPR007052">
    <property type="entry name" value="CS_dom"/>
</dbReference>
<evidence type="ECO:0000256" key="1">
    <source>
        <dbReference type="ARBA" id="ARBA00004477"/>
    </source>
</evidence>
<evidence type="ECO:0000256" key="8">
    <source>
        <dbReference type="ARBA" id="ARBA00022832"/>
    </source>
</evidence>
<keyword evidence="19" id="KW-1185">Reference proteome</keyword>
<feature type="transmembrane region" description="Helical" evidence="16">
    <location>
        <begin position="193"/>
        <end position="213"/>
    </location>
</feature>
<dbReference type="InterPro" id="IPR007482">
    <property type="entry name" value="Tyr_Pase-like_PTPLA"/>
</dbReference>
<evidence type="ECO:0000256" key="6">
    <source>
        <dbReference type="ARBA" id="ARBA00022692"/>
    </source>
</evidence>
<organism evidence="18 19">
    <name type="scientific">Lottia gigantea</name>
    <name type="common">Giant owl limpet</name>
    <dbReference type="NCBI Taxonomy" id="225164"/>
    <lineage>
        <taxon>Eukaryota</taxon>
        <taxon>Metazoa</taxon>
        <taxon>Spiralia</taxon>
        <taxon>Lophotrochozoa</taxon>
        <taxon>Mollusca</taxon>
        <taxon>Gastropoda</taxon>
        <taxon>Patellogastropoda</taxon>
        <taxon>Lottioidea</taxon>
        <taxon>Lottiidae</taxon>
        <taxon>Lottia</taxon>
    </lineage>
</organism>
<comment type="pathway">
    <text evidence="2 16">Lipid metabolism; fatty acid biosynthesis.</text>
</comment>
<dbReference type="GO" id="GO:0030497">
    <property type="term" value="P:fatty acid elongation"/>
    <property type="evidence" value="ECO:0007669"/>
    <property type="project" value="TreeGrafter"/>
</dbReference>
<proteinExistence type="inferred from homology"/>
<gene>
    <name evidence="18" type="ORF">LOTGIDRAFT_120462</name>
</gene>
<dbReference type="EC" id="4.2.1.134" evidence="4 16"/>
<dbReference type="STRING" id="225164.V4ABR2"/>
<reference evidence="18 19" key="1">
    <citation type="journal article" date="2013" name="Nature">
        <title>Insights into bilaterian evolution from three spiralian genomes.</title>
        <authorList>
            <person name="Simakov O."/>
            <person name="Marletaz F."/>
            <person name="Cho S.J."/>
            <person name="Edsinger-Gonzales E."/>
            <person name="Havlak P."/>
            <person name="Hellsten U."/>
            <person name="Kuo D.H."/>
            <person name="Larsson T."/>
            <person name="Lv J."/>
            <person name="Arendt D."/>
            <person name="Savage R."/>
            <person name="Osoegawa K."/>
            <person name="de Jong P."/>
            <person name="Grimwood J."/>
            <person name="Chapman J.A."/>
            <person name="Shapiro H."/>
            <person name="Aerts A."/>
            <person name="Otillar R.P."/>
            <person name="Terry A.Y."/>
            <person name="Boore J.L."/>
            <person name="Grigoriev I.V."/>
            <person name="Lindberg D.R."/>
            <person name="Seaver E.C."/>
            <person name="Weisblat D.A."/>
            <person name="Putnam N.H."/>
            <person name="Rokhsar D.S."/>
        </authorList>
    </citation>
    <scope>NUCLEOTIDE SEQUENCE [LARGE SCALE GENOMIC DNA]</scope>
</reference>
<dbReference type="SUPFAM" id="SSF49764">
    <property type="entry name" value="HSP20-like chaperones"/>
    <property type="match status" value="1"/>
</dbReference>
<sequence>MAEFLSPFVFWGQNSKSVSLRVDLRDVKNETVNIDENSIQFDATAVGLKGNHKYKFDIDFYLPVDPKESSYKVTEKCVEFELKKEGEDEVWPRLTEKQVKLPWLKIDFDKFQLEDDSDNENKNVSTTKFFKSSLKKMRRRKRSGNIKPFDFKLTYTLLYNLFQFVGFLFIFVKLQYQYYQHGEEAKKIAFEDVGSQIMLCQIIAVLEIIHPMIGLVKTGWIAPLAQVFGINFILFVLIFQEQQLQHAPVTWYLFTVWSFIELVRYPYYMLSSANIDIGLLTWLRYTLWIPLYPIGFLLEGNNELSYFSNAILR</sequence>
<comment type="subcellular location">
    <subcellularLocation>
        <location evidence="1 16">Endoplasmic reticulum membrane</location>
        <topology evidence="1 16">Multi-pass membrane protein</topology>
    </subcellularLocation>
</comment>
<feature type="transmembrane region" description="Helical" evidence="16">
    <location>
        <begin position="219"/>
        <end position="239"/>
    </location>
</feature>
<evidence type="ECO:0000256" key="9">
    <source>
        <dbReference type="ARBA" id="ARBA00022989"/>
    </source>
</evidence>
<keyword evidence="14 16" id="KW-0456">Lyase</keyword>
<dbReference type="OMA" id="SYLVMSH"/>
<dbReference type="UniPathway" id="UPA00094"/>
<dbReference type="EMBL" id="KB202050">
    <property type="protein sequence ID" value="ESO92520.1"/>
    <property type="molecule type" value="Genomic_DNA"/>
</dbReference>
<evidence type="ECO:0000256" key="14">
    <source>
        <dbReference type="ARBA" id="ARBA00023239"/>
    </source>
</evidence>
<evidence type="ECO:0000256" key="4">
    <source>
        <dbReference type="ARBA" id="ARBA00013122"/>
    </source>
</evidence>
<evidence type="ECO:0000256" key="15">
    <source>
        <dbReference type="ARBA" id="ARBA00025733"/>
    </source>
</evidence>
<protein>
    <recommendedName>
        <fullName evidence="4 16">Very-long-chain (3R)-3-hydroxyacyl-CoA dehydratase</fullName>
        <ecNumber evidence="4 16">4.2.1.134</ecNumber>
    </recommendedName>
</protein>
<evidence type="ECO:0000256" key="10">
    <source>
        <dbReference type="ARBA" id="ARBA00023054"/>
    </source>
</evidence>
<evidence type="ECO:0000256" key="12">
    <source>
        <dbReference type="ARBA" id="ARBA00023136"/>
    </source>
</evidence>
<keyword evidence="8 16" id="KW-0276">Fatty acid metabolism</keyword>
<evidence type="ECO:0000256" key="7">
    <source>
        <dbReference type="ARBA" id="ARBA00022824"/>
    </source>
</evidence>
<evidence type="ECO:0000256" key="5">
    <source>
        <dbReference type="ARBA" id="ARBA00022516"/>
    </source>
</evidence>
<evidence type="ECO:0000256" key="11">
    <source>
        <dbReference type="ARBA" id="ARBA00023098"/>
    </source>
</evidence>
<dbReference type="FunFam" id="2.60.40.790:FF:000013">
    <property type="entry name" value="Very-long-chain (3R)-3-hydroxyacyl-CoA dehydratase"/>
    <property type="match status" value="1"/>
</dbReference>
<dbReference type="InterPro" id="IPR008978">
    <property type="entry name" value="HSP20-like_chaperone"/>
</dbReference>